<evidence type="ECO:0000256" key="1">
    <source>
        <dbReference type="ARBA" id="ARBA00001946"/>
    </source>
</evidence>
<evidence type="ECO:0000259" key="4">
    <source>
        <dbReference type="PROSITE" id="PS51462"/>
    </source>
</evidence>
<comment type="cofactor">
    <cofactor evidence="1">
        <name>Mg(2+)</name>
        <dbReference type="ChEBI" id="CHEBI:18420"/>
    </cofactor>
</comment>
<organism evidence="5 6">
    <name type="scientific">Streptomyces caatingaensis</name>
    <dbReference type="NCBI Taxonomy" id="1678637"/>
    <lineage>
        <taxon>Bacteria</taxon>
        <taxon>Bacillati</taxon>
        <taxon>Actinomycetota</taxon>
        <taxon>Actinomycetes</taxon>
        <taxon>Kitasatosporales</taxon>
        <taxon>Streptomycetaceae</taxon>
        <taxon>Streptomyces</taxon>
    </lineage>
</organism>
<protein>
    <recommendedName>
        <fullName evidence="4">Nudix hydrolase domain-containing protein</fullName>
    </recommendedName>
</protein>
<dbReference type="PROSITE" id="PS51462">
    <property type="entry name" value="NUDIX"/>
    <property type="match status" value="1"/>
</dbReference>
<evidence type="ECO:0000313" key="6">
    <source>
        <dbReference type="Proteomes" id="UP000037288"/>
    </source>
</evidence>
<dbReference type="PANTHER" id="PTHR43046:SF2">
    <property type="entry name" value="8-OXO-DGTP DIPHOSPHATASE-RELATED"/>
    <property type="match status" value="1"/>
</dbReference>
<sequence length="150" mass="16462">MLAAQATGGRRDTVTSQEPKDTAALIVNGQGEYLLHLRDNIPGICDPGTWSFLGGNRDSDDETPEDAIVRELKEEAGLAVPDLRRYAVVSLRGPDGRPGEATVFLGHWDGDVRELALTEGVMLHWFPAAVIPRLVMAPWARNLIDQYEGR</sequence>
<dbReference type="PANTHER" id="PTHR43046">
    <property type="entry name" value="GDP-MANNOSE MANNOSYL HYDROLASE"/>
    <property type="match status" value="1"/>
</dbReference>
<dbReference type="InterPro" id="IPR000086">
    <property type="entry name" value="NUDIX_hydrolase_dom"/>
</dbReference>
<dbReference type="OrthoDB" id="21568at2"/>
<keyword evidence="2" id="KW-0378">Hydrolase</keyword>
<accession>A0A0K9XJK9</accession>
<dbReference type="EMBL" id="LFXA01000002">
    <property type="protein sequence ID" value="KNB53579.1"/>
    <property type="molecule type" value="Genomic_DNA"/>
</dbReference>
<dbReference type="STRING" id="1678637.AC230_02740"/>
<dbReference type="AlphaFoldDB" id="A0A0K9XJK9"/>
<reference evidence="6" key="1">
    <citation type="submission" date="2015-07" db="EMBL/GenBank/DDBJ databases">
        <title>Draft genome sequence of Streptomyces sp. CMAA 1322, a bacterium isolated from Caatinga biome, from dry forest semiarid of Brazil.</title>
        <authorList>
            <person name="Santos S.N."/>
            <person name="Gacesa R."/>
            <person name="Taketani R.G."/>
            <person name="Long P.F."/>
            <person name="Melo I.S."/>
        </authorList>
    </citation>
    <scope>NUCLEOTIDE SEQUENCE [LARGE SCALE GENOMIC DNA]</scope>
    <source>
        <strain evidence="6">CMAA 1322</strain>
    </source>
</reference>
<feature type="domain" description="Nudix hydrolase" evidence="4">
    <location>
        <begin position="17"/>
        <end position="148"/>
    </location>
</feature>
<dbReference type="Gene3D" id="3.90.79.10">
    <property type="entry name" value="Nucleoside Triphosphate Pyrophosphohydrolase"/>
    <property type="match status" value="1"/>
</dbReference>
<evidence type="ECO:0000256" key="2">
    <source>
        <dbReference type="ARBA" id="ARBA00022801"/>
    </source>
</evidence>
<comment type="caution">
    <text evidence="5">The sequence shown here is derived from an EMBL/GenBank/DDBJ whole genome shotgun (WGS) entry which is preliminary data.</text>
</comment>
<feature type="region of interest" description="Disordered" evidence="3">
    <location>
        <begin position="1"/>
        <end position="21"/>
    </location>
</feature>
<evidence type="ECO:0000256" key="3">
    <source>
        <dbReference type="SAM" id="MobiDB-lite"/>
    </source>
</evidence>
<dbReference type="SUPFAM" id="SSF55811">
    <property type="entry name" value="Nudix"/>
    <property type="match status" value="1"/>
</dbReference>
<dbReference type="PATRIC" id="fig|1678637.3.peg.595"/>
<dbReference type="GO" id="GO:0016787">
    <property type="term" value="F:hydrolase activity"/>
    <property type="evidence" value="ECO:0007669"/>
    <property type="project" value="UniProtKB-KW"/>
</dbReference>
<proteinExistence type="predicted"/>
<evidence type="ECO:0000313" key="5">
    <source>
        <dbReference type="EMBL" id="KNB53579.1"/>
    </source>
</evidence>
<dbReference type="Pfam" id="PF00293">
    <property type="entry name" value="NUDIX"/>
    <property type="match status" value="1"/>
</dbReference>
<feature type="compositionally biased region" description="Basic and acidic residues" evidence="3">
    <location>
        <begin position="9"/>
        <end position="21"/>
    </location>
</feature>
<dbReference type="InterPro" id="IPR015797">
    <property type="entry name" value="NUDIX_hydrolase-like_dom_sf"/>
</dbReference>
<name>A0A0K9XJK9_9ACTN</name>
<dbReference type="Proteomes" id="UP000037288">
    <property type="component" value="Unassembled WGS sequence"/>
</dbReference>
<keyword evidence="6" id="KW-1185">Reference proteome</keyword>
<gene>
    <name evidence="5" type="ORF">AC230_02740</name>
</gene>